<dbReference type="Proteomes" id="UP000198607">
    <property type="component" value="Unassembled WGS sequence"/>
</dbReference>
<organism evidence="8 9">
    <name type="scientific">Propionivibrio dicarboxylicus</name>
    <dbReference type="NCBI Taxonomy" id="83767"/>
    <lineage>
        <taxon>Bacteria</taxon>
        <taxon>Pseudomonadati</taxon>
        <taxon>Pseudomonadota</taxon>
        <taxon>Betaproteobacteria</taxon>
        <taxon>Rhodocyclales</taxon>
        <taxon>Rhodocyclaceae</taxon>
        <taxon>Propionivibrio</taxon>
    </lineage>
</organism>
<dbReference type="PIRSF" id="PIRSF000410">
    <property type="entry name" value="CheR"/>
    <property type="match status" value="1"/>
</dbReference>
<reference evidence="8 9" key="1">
    <citation type="submission" date="2016-10" db="EMBL/GenBank/DDBJ databases">
        <authorList>
            <person name="de Groot N.N."/>
        </authorList>
    </citation>
    <scope>NUCLEOTIDE SEQUENCE [LARGE SCALE GENOMIC DNA]</scope>
    <source>
        <strain evidence="8 9">DSM 5885</strain>
    </source>
</reference>
<gene>
    <name evidence="8" type="ORF">SAMN05660652_03124</name>
</gene>
<keyword evidence="9" id="KW-1185">Reference proteome</keyword>
<feature type="binding site" evidence="6">
    <location>
        <position position="144"/>
    </location>
    <ligand>
        <name>S-adenosyl-L-methionine</name>
        <dbReference type="ChEBI" id="CHEBI:59789"/>
    </ligand>
</feature>
<comment type="function">
    <text evidence="5">Methylation of the membrane-bound methyl-accepting chemotaxis proteins (MCP) to form gamma-glutamyl methyl ester residues in MCP.</text>
</comment>
<feature type="binding site" evidence="6">
    <location>
        <position position="81"/>
    </location>
    <ligand>
        <name>S-adenosyl-L-methionine</name>
        <dbReference type="ChEBI" id="CHEBI:59789"/>
    </ligand>
</feature>
<dbReference type="Pfam" id="PF01739">
    <property type="entry name" value="CheR"/>
    <property type="match status" value="1"/>
</dbReference>
<dbReference type="InterPro" id="IPR026024">
    <property type="entry name" value="Chemotaxis_MeTrfase_CheR"/>
</dbReference>
<sequence length="280" mass="31927">MDVVEDLSPLLPESAFLRTRQLLHAWGGISLSDSKRSMVGNRLKKRLRCLGLSDFDDYLDLVEQDEPERQNFINALTTNLTAFFREEHHFAVLADYLREQPGGKTINIWCAAASTGEEPYSIAMTAVEALGERAARRIRIVASDLDTGVLAHAETGVYGIDRIERLSRDRLRRFFFRGTGKYEGKVKVKPELRAMISFRQINLLGAQWPVPQHVDVLFCRNVMIYFNKETQAKILERFVPLLAPTSLLIAGHSESYSHVSHLFRPVGRTIYRLVNPRGRQ</sequence>
<dbReference type="InterPro" id="IPR022641">
    <property type="entry name" value="CheR_N"/>
</dbReference>
<keyword evidence="4 5" id="KW-0949">S-adenosyl-L-methionine</keyword>
<dbReference type="OrthoDB" id="9816309at2"/>
<evidence type="ECO:0000313" key="8">
    <source>
        <dbReference type="EMBL" id="SDI25439.1"/>
    </source>
</evidence>
<dbReference type="InterPro" id="IPR036804">
    <property type="entry name" value="CheR_N_sf"/>
</dbReference>
<feature type="binding site" evidence="6">
    <location>
        <position position="118"/>
    </location>
    <ligand>
        <name>S-adenosyl-L-methionine</name>
        <dbReference type="ChEBI" id="CHEBI:59789"/>
    </ligand>
</feature>
<dbReference type="InterPro" id="IPR022642">
    <property type="entry name" value="CheR_C"/>
</dbReference>
<dbReference type="Gene3D" id="1.10.155.10">
    <property type="entry name" value="Chemotaxis receptor methyltransferase CheR, N-terminal domain"/>
    <property type="match status" value="1"/>
</dbReference>
<evidence type="ECO:0000256" key="6">
    <source>
        <dbReference type="PIRSR" id="PIRSR000410-1"/>
    </source>
</evidence>
<comment type="catalytic activity">
    <reaction evidence="1 5">
        <text>L-glutamyl-[protein] + S-adenosyl-L-methionine = [protein]-L-glutamate 5-O-methyl ester + S-adenosyl-L-homocysteine</text>
        <dbReference type="Rhea" id="RHEA:24452"/>
        <dbReference type="Rhea" id="RHEA-COMP:10208"/>
        <dbReference type="Rhea" id="RHEA-COMP:10311"/>
        <dbReference type="ChEBI" id="CHEBI:29973"/>
        <dbReference type="ChEBI" id="CHEBI:57856"/>
        <dbReference type="ChEBI" id="CHEBI:59789"/>
        <dbReference type="ChEBI" id="CHEBI:82795"/>
        <dbReference type="EC" id="2.1.1.80"/>
    </reaction>
</comment>
<name>A0A1G8J2G7_9RHOO</name>
<dbReference type="GO" id="GO:0008983">
    <property type="term" value="F:protein-glutamate O-methyltransferase activity"/>
    <property type="evidence" value="ECO:0007669"/>
    <property type="project" value="UniProtKB-EC"/>
</dbReference>
<feature type="domain" description="CheR-type methyltransferase" evidence="7">
    <location>
        <begin position="4"/>
        <end position="276"/>
    </location>
</feature>
<proteinExistence type="predicted"/>
<dbReference type="PANTHER" id="PTHR24422">
    <property type="entry name" value="CHEMOTAXIS PROTEIN METHYLTRANSFERASE"/>
    <property type="match status" value="1"/>
</dbReference>
<keyword evidence="3 5" id="KW-0808">Transferase</keyword>
<dbReference type="SUPFAM" id="SSF47757">
    <property type="entry name" value="Chemotaxis receptor methyltransferase CheR, N-terminal domain"/>
    <property type="match status" value="1"/>
</dbReference>
<feature type="binding site" evidence="6">
    <location>
        <position position="79"/>
    </location>
    <ligand>
        <name>S-adenosyl-L-methionine</name>
        <dbReference type="ChEBI" id="CHEBI:59789"/>
    </ligand>
</feature>
<dbReference type="STRING" id="83767.SAMN05660652_03124"/>
<dbReference type="InterPro" id="IPR029063">
    <property type="entry name" value="SAM-dependent_MTases_sf"/>
</dbReference>
<dbReference type="Gene3D" id="3.40.50.150">
    <property type="entry name" value="Vaccinia Virus protein VP39"/>
    <property type="match status" value="1"/>
</dbReference>
<evidence type="ECO:0000313" key="9">
    <source>
        <dbReference type="Proteomes" id="UP000198607"/>
    </source>
</evidence>
<keyword evidence="2 5" id="KW-0489">Methyltransferase</keyword>
<evidence type="ECO:0000259" key="7">
    <source>
        <dbReference type="PROSITE" id="PS50123"/>
    </source>
</evidence>
<dbReference type="GO" id="GO:0032259">
    <property type="term" value="P:methylation"/>
    <property type="evidence" value="ECO:0007669"/>
    <property type="project" value="UniProtKB-KW"/>
</dbReference>
<dbReference type="AlphaFoldDB" id="A0A1G8J2G7"/>
<dbReference type="SMART" id="SM00138">
    <property type="entry name" value="MeTrc"/>
    <property type="match status" value="1"/>
</dbReference>
<dbReference type="PROSITE" id="PS50123">
    <property type="entry name" value="CHER"/>
    <property type="match status" value="1"/>
</dbReference>
<dbReference type="RefSeq" id="WP_091938850.1">
    <property type="nucleotide sequence ID" value="NZ_FNCY01000015.1"/>
</dbReference>
<dbReference type="PANTHER" id="PTHR24422:SF19">
    <property type="entry name" value="CHEMOTAXIS PROTEIN METHYLTRANSFERASE"/>
    <property type="match status" value="1"/>
</dbReference>
<evidence type="ECO:0000256" key="5">
    <source>
        <dbReference type="PIRNR" id="PIRNR000410"/>
    </source>
</evidence>
<dbReference type="InterPro" id="IPR000780">
    <property type="entry name" value="CheR_MeTrfase"/>
</dbReference>
<dbReference type="PRINTS" id="PR00996">
    <property type="entry name" value="CHERMTFRASE"/>
</dbReference>
<feature type="binding site" evidence="6">
    <location>
        <begin position="220"/>
        <end position="221"/>
    </location>
    <ligand>
        <name>S-adenosyl-L-methionine</name>
        <dbReference type="ChEBI" id="CHEBI:59789"/>
    </ligand>
</feature>
<evidence type="ECO:0000256" key="4">
    <source>
        <dbReference type="ARBA" id="ARBA00022691"/>
    </source>
</evidence>
<dbReference type="SUPFAM" id="SSF53335">
    <property type="entry name" value="S-adenosyl-L-methionine-dependent methyltransferases"/>
    <property type="match status" value="1"/>
</dbReference>
<accession>A0A1G8J2G7</accession>
<dbReference type="Pfam" id="PF03705">
    <property type="entry name" value="CheR_N"/>
    <property type="match status" value="1"/>
</dbReference>
<protein>
    <recommendedName>
        <fullName evidence="5">Chemotaxis protein methyltransferase</fullName>
        <ecNumber evidence="5">2.1.1.80</ecNumber>
    </recommendedName>
</protein>
<feature type="binding site" evidence="6">
    <location>
        <begin position="202"/>
        <end position="203"/>
    </location>
    <ligand>
        <name>S-adenosyl-L-methionine</name>
        <dbReference type="ChEBI" id="CHEBI:59789"/>
    </ligand>
</feature>
<dbReference type="EMBL" id="FNCY01000015">
    <property type="protein sequence ID" value="SDI25439.1"/>
    <property type="molecule type" value="Genomic_DNA"/>
</dbReference>
<dbReference type="InterPro" id="IPR050903">
    <property type="entry name" value="Bact_Chemotaxis_MeTrfase"/>
</dbReference>
<feature type="binding site" evidence="6">
    <location>
        <position position="85"/>
    </location>
    <ligand>
        <name>S-adenosyl-L-methionine</name>
        <dbReference type="ChEBI" id="CHEBI:59789"/>
    </ligand>
</feature>
<evidence type="ECO:0000256" key="2">
    <source>
        <dbReference type="ARBA" id="ARBA00022603"/>
    </source>
</evidence>
<evidence type="ECO:0000256" key="1">
    <source>
        <dbReference type="ARBA" id="ARBA00001541"/>
    </source>
</evidence>
<dbReference type="EC" id="2.1.1.80" evidence="5"/>
<evidence type="ECO:0000256" key="3">
    <source>
        <dbReference type="ARBA" id="ARBA00022679"/>
    </source>
</evidence>